<keyword evidence="6 7" id="KW-0472">Membrane</keyword>
<feature type="transmembrane region" description="Helical" evidence="7">
    <location>
        <begin position="386"/>
        <end position="409"/>
    </location>
</feature>
<dbReference type="InterPro" id="IPR020846">
    <property type="entry name" value="MFS_dom"/>
</dbReference>
<evidence type="ECO:0000313" key="10">
    <source>
        <dbReference type="WBParaSite" id="L893_g10207.t1"/>
    </source>
</evidence>
<feature type="transmembrane region" description="Helical" evidence="7">
    <location>
        <begin position="361"/>
        <end position="380"/>
    </location>
</feature>
<feature type="domain" description="Major facilitator superfamily (MFS) profile" evidence="8">
    <location>
        <begin position="40"/>
        <end position="480"/>
    </location>
</feature>
<protein>
    <submittedName>
        <fullName evidence="10">MFS domain-containing protein</fullName>
    </submittedName>
</protein>
<dbReference type="FunFam" id="1.20.1250.20:FF:000003">
    <property type="entry name" value="Solute carrier family 17 member 3"/>
    <property type="match status" value="1"/>
</dbReference>
<keyword evidence="9" id="KW-1185">Reference proteome</keyword>
<dbReference type="GO" id="GO:0016020">
    <property type="term" value="C:membrane"/>
    <property type="evidence" value="ECO:0007669"/>
    <property type="project" value="UniProtKB-SubCell"/>
</dbReference>
<dbReference type="Proteomes" id="UP000095287">
    <property type="component" value="Unplaced"/>
</dbReference>
<evidence type="ECO:0000256" key="6">
    <source>
        <dbReference type="ARBA" id="ARBA00023136"/>
    </source>
</evidence>
<evidence type="ECO:0000256" key="1">
    <source>
        <dbReference type="ARBA" id="ARBA00004141"/>
    </source>
</evidence>
<feature type="transmembrane region" description="Helical" evidence="7">
    <location>
        <begin position="328"/>
        <end position="349"/>
    </location>
</feature>
<dbReference type="InterPro" id="IPR036259">
    <property type="entry name" value="MFS_trans_sf"/>
</dbReference>
<dbReference type="WBParaSite" id="L893_g10207.t1">
    <property type="protein sequence ID" value="L893_g10207.t1"/>
    <property type="gene ID" value="L893_g10207"/>
</dbReference>
<dbReference type="InterPro" id="IPR011701">
    <property type="entry name" value="MFS"/>
</dbReference>
<reference evidence="10" key="1">
    <citation type="submission" date="2016-11" db="UniProtKB">
        <authorList>
            <consortium name="WormBaseParasite"/>
        </authorList>
    </citation>
    <scope>IDENTIFICATION</scope>
</reference>
<dbReference type="PANTHER" id="PTHR45757">
    <property type="entry name" value="PROTEIN CBG23364-RELATED"/>
    <property type="match status" value="1"/>
</dbReference>
<feature type="transmembrane region" description="Helical" evidence="7">
    <location>
        <begin position="162"/>
        <end position="184"/>
    </location>
</feature>
<dbReference type="Gene3D" id="1.20.1250.20">
    <property type="entry name" value="MFS general substrate transporter like domains"/>
    <property type="match status" value="2"/>
</dbReference>
<evidence type="ECO:0000256" key="3">
    <source>
        <dbReference type="ARBA" id="ARBA00022692"/>
    </source>
</evidence>
<comment type="subcellular location">
    <subcellularLocation>
        <location evidence="1">Membrane</location>
        <topology evidence="1">Multi-pass membrane protein</topology>
    </subcellularLocation>
</comment>
<sequence>MSWPSIQMDSIPPKKQSTATKDKVVLFGTRTRFFIIALLLLCLTSIWCNVLTYNFAVICMHPHRNSNGSYTSLTLEMMKDASIHDDEEPHVISFSGNEIIWYTANDKSLLVAVVAAGALAANFGAVYMINQFGIRMVFGLLGLLSAIATILIPSAARLGLRYFLMMRFLQGVAFSANFAVIGSFSNKWTYHKQHGMFVSALVAHLQLSPALTMPLSSMLCTNFGWPSVYYSHGAISLVIFVFFIMVYRNSPNKHPLVGNIELKKISVGKESISKAEQKSIPYAAILKSWPVWAIWVAGIGAFSTVNMMSLFAPTYLHAVLGFEVKHTGISAAIPPLLQFLIKLSCGIISDKLRSIPETKKLKYFNTAAFLGSAVCLAALAFMDPQYQLVCLALLAGSTGFLGLTTGGFFKSPPLIARHYAHFVMGNVAFAITTTMLLIPFLISGLAPDNTALQWRYVFIIIAIVMLLSNAFFVMFGSGSVQPWAMSQSRMQSSTDVMRTTNKVAPVPQNGAEKV</sequence>
<evidence type="ECO:0000256" key="2">
    <source>
        <dbReference type="ARBA" id="ARBA00022448"/>
    </source>
</evidence>
<evidence type="ECO:0000256" key="7">
    <source>
        <dbReference type="SAM" id="Phobius"/>
    </source>
</evidence>
<evidence type="ECO:0000259" key="8">
    <source>
        <dbReference type="PROSITE" id="PS50850"/>
    </source>
</evidence>
<feature type="transmembrane region" description="Helical" evidence="7">
    <location>
        <begin position="109"/>
        <end position="129"/>
    </location>
</feature>
<organism evidence="9 10">
    <name type="scientific">Steinernema glaseri</name>
    <dbReference type="NCBI Taxonomy" id="37863"/>
    <lineage>
        <taxon>Eukaryota</taxon>
        <taxon>Metazoa</taxon>
        <taxon>Ecdysozoa</taxon>
        <taxon>Nematoda</taxon>
        <taxon>Chromadorea</taxon>
        <taxon>Rhabditida</taxon>
        <taxon>Tylenchina</taxon>
        <taxon>Panagrolaimomorpha</taxon>
        <taxon>Strongyloidoidea</taxon>
        <taxon>Steinernematidae</taxon>
        <taxon>Steinernema</taxon>
    </lineage>
</organism>
<dbReference type="GO" id="GO:0015293">
    <property type="term" value="F:symporter activity"/>
    <property type="evidence" value="ECO:0007669"/>
    <property type="project" value="UniProtKB-KW"/>
</dbReference>
<feature type="transmembrane region" description="Helical" evidence="7">
    <location>
        <begin position="421"/>
        <end position="442"/>
    </location>
</feature>
<evidence type="ECO:0000313" key="9">
    <source>
        <dbReference type="Proteomes" id="UP000095287"/>
    </source>
</evidence>
<feature type="transmembrane region" description="Helical" evidence="7">
    <location>
        <begin position="33"/>
        <end position="56"/>
    </location>
</feature>
<feature type="transmembrane region" description="Helical" evidence="7">
    <location>
        <begin position="292"/>
        <end position="316"/>
    </location>
</feature>
<keyword evidence="3 7" id="KW-0812">Transmembrane</keyword>
<keyword evidence="5 7" id="KW-1133">Transmembrane helix</keyword>
<accession>A0A1I7XW55</accession>
<feature type="transmembrane region" description="Helical" evidence="7">
    <location>
        <begin position="136"/>
        <end position="156"/>
    </location>
</feature>
<evidence type="ECO:0000256" key="5">
    <source>
        <dbReference type="ARBA" id="ARBA00022989"/>
    </source>
</evidence>
<feature type="transmembrane region" description="Helical" evidence="7">
    <location>
        <begin position="454"/>
        <end position="480"/>
    </location>
</feature>
<dbReference type="SUPFAM" id="SSF103473">
    <property type="entry name" value="MFS general substrate transporter"/>
    <property type="match status" value="1"/>
</dbReference>
<name>A0A1I7XW55_9BILA</name>
<proteinExistence type="predicted"/>
<evidence type="ECO:0000256" key="4">
    <source>
        <dbReference type="ARBA" id="ARBA00022847"/>
    </source>
</evidence>
<feature type="transmembrane region" description="Helical" evidence="7">
    <location>
        <begin position="228"/>
        <end position="247"/>
    </location>
</feature>
<dbReference type="Pfam" id="PF07690">
    <property type="entry name" value="MFS_1"/>
    <property type="match status" value="1"/>
</dbReference>
<dbReference type="AlphaFoldDB" id="A0A1I7XW55"/>
<keyword evidence="4" id="KW-0769">Symport</keyword>
<dbReference type="PANTHER" id="PTHR45757:SF23">
    <property type="entry name" value="MAJOR FACILITATOR SUPERFAMILY (MFS) PROFILE DOMAIN-CONTAINING PROTEIN"/>
    <property type="match status" value="1"/>
</dbReference>
<dbReference type="PROSITE" id="PS50850">
    <property type="entry name" value="MFS"/>
    <property type="match status" value="1"/>
</dbReference>
<keyword evidence="2" id="KW-0813">Transport</keyword>